<evidence type="ECO:0000313" key="5">
    <source>
        <dbReference type="EMBL" id="KGJ95923.1"/>
    </source>
</evidence>
<dbReference type="Proteomes" id="UP000029868">
    <property type="component" value="Unassembled WGS sequence"/>
</dbReference>
<protein>
    <submittedName>
        <fullName evidence="5">ABC-type transporter, periplasmic subunit family 3</fullName>
    </submittedName>
</protein>
<sequence length="253" mass="28864">MALFKINSPKYLSITSALCVLVLCLFCQSQQVLANEITIKAAVAEEFKDGLHSQYLNYIAKQLAMKIDITTMPLARRIQEVKKGNADIIVGLDFSEARAAQLIYIYPAYEKLSFRFFTLNDNADEIQSYADLTGKVIGVIRSAKHHAIFEQDNLLNKYELRSLDSCIKMLLHGRIDIFIHYEESTSAMLMALGVSDKITKTTYQPTHSNEHYIAISKKSPLAAKQRQLTAVIEKAIQQQDFIQMRLLYYKNKR</sequence>
<feature type="chain" id="PRO_5001949269" evidence="3">
    <location>
        <begin position="35"/>
        <end position="253"/>
    </location>
</feature>
<reference evidence="5 6" key="1">
    <citation type="submission" date="2014-08" db="EMBL/GenBank/DDBJ databases">
        <title>Genomic and Phenotypic Diversity of Colwellia psychrerythraea strains from Disparate Marine Basins.</title>
        <authorList>
            <person name="Techtmann S.M."/>
            <person name="Stelling S.C."/>
            <person name="Utturkar S.M."/>
            <person name="Alshibli N."/>
            <person name="Harris A."/>
            <person name="Brown S.D."/>
            <person name="Hazen T.C."/>
        </authorList>
    </citation>
    <scope>NUCLEOTIDE SEQUENCE [LARGE SCALE GENOMIC DNA]</scope>
    <source>
        <strain evidence="5 6">GAB14E</strain>
    </source>
</reference>
<dbReference type="PATRIC" id="fig|28229.3.peg.1441"/>
<proteinExistence type="inferred from homology"/>
<comment type="similarity">
    <text evidence="1">Belongs to the bacterial solute-binding protein 3 family.</text>
</comment>
<dbReference type="PANTHER" id="PTHR35936:SF17">
    <property type="entry name" value="ARGININE-BINDING EXTRACELLULAR PROTEIN ARTP"/>
    <property type="match status" value="1"/>
</dbReference>
<dbReference type="EMBL" id="JQEC01000014">
    <property type="protein sequence ID" value="KGJ95923.1"/>
    <property type="molecule type" value="Genomic_DNA"/>
</dbReference>
<name>A0A099L215_COLPS</name>
<accession>A0A099L215</accession>
<evidence type="ECO:0000256" key="2">
    <source>
        <dbReference type="ARBA" id="ARBA00022729"/>
    </source>
</evidence>
<gene>
    <name evidence="5" type="ORF">GAB14E_1835</name>
</gene>
<evidence type="ECO:0000256" key="1">
    <source>
        <dbReference type="ARBA" id="ARBA00010333"/>
    </source>
</evidence>
<dbReference type="PANTHER" id="PTHR35936">
    <property type="entry name" value="MEMBRANE-BOUND LYTIC MUREIN TRANSGLYCOSYLASE F"/>
    <property type="match status" value="1"/>
</dbReference>
<dbReference type="AlphaFoldDB" id="A0A099L215"/>
<feature type="domain" description="Solute-binding protein family 3/N-terminal" evidence="4">
    <location>
        <begin position="38"/>
        <end position="252"/>
    </location>
</feature>
<dbReference type="Gene3D" id="3.40.190.10">
    <property type="entry name" value="Periplasmic binding protein-like II"/>
    <property type="match status" value="2"/>
</dbReference>
<comment type="caution">
    <text evidence="5">The sequence shown here is derived from an EMBL/GenBank/DDBJ whole genome shotgun (WGS) entry which is preliminary data.</text>
</comment>
<dbReference type="SUPFAM" id="SSF53850">
    <property type="entry name" value="Periplasmic binding protein-like II"/>
    <property type="match status" value="1"/>
</dbReference>
<dbReference type="SMART" id="SM00062">
    <property type="entry name" value="PBPb"/>
    <property type="match status" value="1"/>
</dbReference>
<evidence type="ECO:0000313" key="6">
    <source>
        <dbReference type="Proteomes" id="UP000029868"/>
    </source>
</evidence>
<evidence type="ECO:0000256" key="3">
    <source>
        <dbReference type="SAM" id="SignalP"/>
    </source>
</evidence>
<keyword evidence="2 3" id="KW-0732">Signal</keyword>
<dbReference type="InterPro" id="IPR001638">
    <property type="entry name" value="Solute-binding_3/MltF_N"/>
</dbReference>
<evidence type="ECO:0000259" key="4">
    <source>
        <dbReference type="SMART" id="SM00062"/>
    </source>
</evidence>
<organism evidence="5 6">
    <name type="scientific">Colwellia psychrerythraea</name>
    <name type="common">Vibrio psychroerythus</name>
    <dbReference type="NCBI Taxonomy" id="28229"/>
    <lineage>
        <taxon>Bacteria</taxon>
        <taxon>Pseudomonadati</taxon>
        <taxon>Pseudomonadota</taxon>
        <taxon>Gammaproteobacteria</taxon>
        <taxon>Alteromonadales</taxon>
        <taxon>Colwelliaceae</taxon>
        <taxon>Colwellia</taxon>
    </lineage>
</organism>
<feature type="signal peptide" evidence="3">
    <location>
        <begin position="1"/>
        <end position="34"/>
    </location>
</feature>
<dbReference type="Pfam" id="PF00497">
    <property type="entry name" value="SBP_bac_3"/>
    <property type="match status" value="1"/>
</dbReference>